<organism evidence="4 5">
    <name type="scientific">Amycolatopsis samaneae</name>
    <dbReference type="NCBI Taxonomy" id="664691"/>
    <lineage>
        <taxon>Bacteria</taxon>
        <taxon>Bacillati</taxon>
        <taxon>Actinomycetota</taxon>
        <taxon>Actinomycetes</taxon>
        <taxon>Pseudonocardiales</taxon>
        <taxon>Pseudonocardiaceae</taxon>
        <taxon>Amycolatopsis</taxon>
    </lineage>
</organism>
<dbReference type="Pfam" id="PF04434">
    <property type="entry name" value="SWIM"/>
    <property type="match status" value="1"/>
</dbReference>
<comment type="caution">
    <text evidence="4">The sequence shown here is derived from an EMBL/GenBank/DDBJ whole genome shotgun (WGS) entry which is preliminary data.</text>
</comment>
<keyword evidence="1" id="KW-0479">Metal-binding</keyword>
<dbReference type="PANTHER" id="PTHR38133">
    <property type="entry name" value="SLR1429 PROTEIN"/>
    <property type="match status" value="1"/>
</dbReference>
<evidence type="ECO:0000313" key="5">
    <source>
        <dbReference type="Proteomes" id="UP001597419"/>
    </source>
</evidence>
<evidence type="ECO:0000256" key="2">
    <source>
        <dbReference type="SAM" id="MobiDB-lite"/>
    </source>
</evidence>
<dbReference type="RefSeq" id="WP_345387821.1">
    <property type="nucleotide sequence ID" value="NZ_BAABHG010000002.1"/>
</dbReference>
<reference evidence="5" key="1">
    <citation type="journal article" date="2019" name="Int. J. Syst. Evol. Microbiol.">
        <title>The Global Catalogue of Microorganisms (GCM) 10K type strain sequencing project: providing services to taxonomists for standard genome sequencing and annotation.</title>
        <authorList>
            <consortium name="The Broad Institute Genomics Platform"/>
            <consortium name="The Broad Institute Genome Sequencing Center for Infectious Disease"/>
            <person name="Wu L."/>
            <person name="Ma J."/>
        </authorList>
    </citation>
    <scope>NUCLEOTIDE SEQUENCE [LARGE SCALE GENOMIC DNA]</scope>
    <source>
        <strain evidence="5">CGMCC 4.7643</strain>
    </source>
</reference>
<evidence type="ECO:0000256" key="1">
    <source>
        <dbReference type="PROSITE-ProRule" id="PRU00325"/>
    </source>
</evidence>
<evidence type="ECO:0000313" key="4">
    <source>
        <dbReference type="EMBL" id="MFD2458547.1"/>
    </source>
</evidence>
<dbReference type="EMBL" id="JBHUKU010000004">
    <property type="protein sequence ID" value="MFD2458547.1"/>
    <property type="molecule type" value="Genomic_DNA"/>
</dbReference>
<dbReference type="PROSITE" id="PS50966">
    <property type="entry name" value="ZF_SWIM"/>
    <property type="match status" value="1"/>
</dbReference>
<dbReference type="InterPro" id="IPR007527">
    <property type="entry name" value="Znf_SWIM"/>
</dbReference>
<dbReference type="Proteomes" id="UP001597419">
    <property type="component" value="Unassembled WGS sequence"/>
</dbReference>
<evidence type="ECO:0000259" key="3">
    <source>
        <dbReference type="PROSITE" id="PS50966"/>
    </source>
</evidence>
<dbReference type="PANTHER" id="PTHR38133:SF1">
    <property type="entry name" value="SLR1429 PROTEIN"/>
    <property type="match status" value="1"/>
</dbReference>
<gene>
    <name evidence="4" type="ORF">ACFSYJ_08050</name>
</gene>
<feature type="region of interest" description="Disordered" evidence="2">
    <location>
        <begin position="173"/>
        <end position="225"/>
    </location>
</feature>
<sequence>MPPRRTFGRTWWGRAWVEALEQRAKLDPNRLPRGRTYARKGTVGELALGAGEISARVRGSRPSPYRVSIRMREFTAPEWDALLGVAGTRLGHTAALLDGELPEELADRAREAGADLLPGPGDLRPRCSCPDPANPCKHVAAVYYVVADEVDADPFVLFLLRGRPRDDVLAELRARRAPRGDSAGKSGKPLPRKKNPGLTPRAAYGRRVGQVPPLPPVPEAAGPPAVLDLDPPVSTGWTAAGLAALAADAAALARDLLVHGAPAGTELTFEEDLARRAATRAEGDLAALAAAGEVTPRELARWAHAWREGGRGGLAALREPWQPGPGPLARARAELAESGLPGEVRIWRNRVTRGEVQLRYGRDAHWYRFVREGPDWHLDAPPSEDPLNLTYPP</sequence>
<proteinExistence type="predicted"/>
<keyword evidence="5" id="KW-1185">Reference proteome</keyword>
<keyword evidence="1" id="KW-0862">Zinc</keyword>
<accession>A0ABW5GDN8</accession>
<name>A0ABW5GDN8_9PSEU</name>
<protein>
    <submittedName>
        <fullName evidence="4">SWIM zinc finger family protein</fullName>
    </submittedName>
</protein>
<keyword evidence="1" id="KW-0863">Zinc-finger</keyword>
<feature type="domain" description="SWIM-type" evidence="3">
    <location>
        <begin position="112"/>
        <end position="147"/>
    </location>
</feature>